<dbReference type="PANTHER" id="PTHR43649:SF12">
    <property type="entry name" value="DIACETYLCHITOBIOSE BINDING PROTEIN DASA"/>
    <property type="match status" value="1"/>
</dbReference>
<comment type="caution">
    <text evidence="1">The sequence shown here is derived from an EMBL/GenBank/DDBJ whole genome shotgun (WGS) entry which is preliminary data.</text>
</comment>
<dbReference type="EMBL" id="JYFQ01000053">
    <property type="protein sequence ID" value="KKZ14054.1"/>
    <property type="molecule type" value="Genomic_DNA"/>
</dbReference>
<dbReference type="Pfam" id="PF01547">
    <property type="entry name" value="SBP_bac_1"/>
    <property type="match status" value="1"/>
</dbReference>
<dbReference type="CDD" id="cd13585">
    <property type="entry name" value="PBP2_TMBP_like"/>
    <property type="match status" value="1"/>
</dbReference>
<dbReference type="SUPFAM" id="SSF53850">
    <property type="entry name" value="Periplasmic binding protein-like II"/>
    <property type="match status" value="1"/>
</dbReference>
<reference evidence="1 2" key="2">
    <citation type="submission" date="2015-05" db="EMBL/GenBank/DDBJ databases">
        <title>Lifestyle Evolution in Cyanobacterial Symbionts of Sponges.</title>
        <authorList>
            <person name="Burgsdorf I."/>
            <person name="Slaby B.M."/>
            <person name="Handley K.M."/>
            <person name="Haber M."/>
            <person name="Blom J."/>
            <person name="Marshall C.W."/>
            <person name="Gilbert J.A."/>
            <person name="Hentschel U."/>
            <person name="Steindler L."/>
        </authorList>
    </citation>
    <scope>NUCLEOTIDE SEQUENCE [LARGE SCALE GENOMIC DNA]</scope>
    <source>
        <strain evidence="1">15L</strain>
    </source>
</reference>
<dbReference type="STRING" id="431041.FLM9_290"/>
<proteinExistence type="predicted"/>
<name>A0A0G8AXJ1_9SYNE</name>
<reference evidence="1 2" key="1">
    <citation type="submission" date="2015-02" db="EMBL/GenBank/DDBJ databases">
        <authorList>
            <person name="Slaby B."/>
            <person name="Hentschel U."/>
        </authorList>
    </citation>
    <scope>NUCLEOTIDE SEQUENCE [LARGE SCALE GENOMIC DNA]</scope>
    <source>
        <strain evidence="1">15L</strain>
    </source>
</reference>
<sequence>MVKRSASSSRPGIRKGAVWSAVLLLPSILALQACGVRPPARQLEVWTLQLSPGFDPYLNELVEQWETRNPDVPVRWTDIPWGAVEQKLLAAVFARTAPDVVNLNPKFAAKLASRGGLLNLDGHVSPDERERYLEGAWQASTGPMGTFGIPWYLTSRITLVNGELLEAAGYRQPPARWQDLPAFAEAVKQATGRHALFVSVVPEDSAEILESFVQMGVQLLDEQKRAAFNTPAGRHAFTFWTDLYRNGFLPREVVSQGHRRAVELYQSGDVALLSTSAAALDSIRTNAPAVAARTRVAPPLTGPDGSANVAVMNLVVPQQSDQPEEAVDFALFLTNSANQYDFAKASGTLPSAREAMVALKQDVLQVRKRLDPEDEAGAQALSAREASLGALERARVLVPADPEIKQLQAVIYQHLQQAMLGQLSAEEAVEAAAAAWNRHIRQSR</sequence>
<dbReference type="PROSITE" id="PS51257">
    <property type="entry name" value="PROKAR_LIPOPROTEIN"/>
    <property type="match status" value="1"/>
</dbReference>
<dbReference type="Proteomes" id="UP000035037">
    <property type="component" value="Unassembled WGS sequence"/>
</dbReference>
<protein>
    <submittedName>
        <fullName evidence="1">ABC transporter substrate-binding protein</fullName>
    </submittedName>
</protein>
<dbReference type="PATRIC" id="fig|1608419.3.peg.1872"/>
<dbReference type="Gene3D" id="3.40.190.10">
    <property type="entry name" value="Periplasmic binding protein-like II"/>
    <property type="match status" value="2"/>
</dbReference>
<dbReference type="InterPro" id="IPR050490">
    <property type="entry name" value="Bact_solute-bd_prot1"/>
</dbReference>
<dbReference type="AlphaFoldDB" id="A0A0G8AXJ1"/>
<accession>A0A0G8AXJ1</accession>
<evidence type="ECO:0000313" key="2">
    <source>
        <dbReference type="Proteomes" id="UP000035037"/>
    </source>
</evidence>
<gene>
    <name evidence="1" type="ORF">TQ37_02360</name>
</gene>
<dbReference type="InterPro" id="IPR006059">
    <property type="entry name" value="SBP"/>
</dbReference>
<organism evidence="1 2">
    <name type="scientific">Candidatus Synechococcus spongiarum 15L</name>
    <dbReference type="NCBI Taxonomy" id="1608419"/>
    <lineage>
        <taxon>Bacteria</taxon>
        <taxon>Bacillati</taxon>
        <taxon>Cyanobacteriota</taxon>
        <taxon>Cyanophyceae</taxon>
        <taxon>Synechococcales</taxon>
        <taxon>Synechococcaceae</taxon>
        <taxon>Synechococcus</taxon>
    </lineage>
</organism>
<evidence type="ECO:0000313" key="1">
    <source>
        <dbReference type="EMBL" id="KKZ14054.1"/>
    </source>
</evidence>
<dbReference type="PANTHER" id="PTHR43649">
    <property type="entry name" value="ARABINOSE-BINDING PROTEIN-RELATED"/>
    <property type="match status" value="1"/>
</dbReference>